<dbReference type="GO" id="GO:0005829">
    <property type="term" value="C:cytosol"/>
    <property type="evidence" value="ECO:0007669"/>
    <property type="project" value="TreeGrafter"/>
</dbReference>
<dbReference type="Gene3D" id="3.50.50.60">
    <property type="entry name" value="FAD/NAD(P)-binding domain"/>
    <property type="match status" value="2"/>
</dbReference>
<keyword evidence="9" id="KW-1015">Disulfide bond</keyword>
<keyword evidence="6 12" id="KW-0274">FAD</keyword>
<organism evidence="16 17">
    <name type="scientific">Phtheirospermum japonicum</name>
    <dbReference type="NCBI Taxonomy" id="374723"/>
    <lineage>
        <taxon>Eukaryota</taxon>
        <taxon>Viridiplantae</taxon>
        <taxon>Streptophyta</taxon>
        <taxon>Embryophyta</taxon>
        <taxon>Tracheophyta</taxon>
        <taxon>Spermatophyta</taxon>
        <taxon>Magnoliopsida</taxon>
        <taxon>eudicotyledons</taxon>
        <taxon>Gunneridae</taxon>
        <taxon>Pentapetalae</taxon>
        <taxon>asterids</taxon>
        <taxon>lamiids</taxon>
        <taxon>Lamiales</taxon>
        <taxon>Orobanchaceae</taxon>
        <taxon>Orobanchaceae incertae sedis</taxon>
        <taxon>Phtheirospermum</taxon>
    </lineage>
</organism>
<keyword evidence="8 12" id="KW-0560">Oxidoreductase</keyword>
<dbReference type="InterPro" id="IPR036188">
    <property type="entry name" value="FAD/NAD-bd_sf"/>
</dbReference>
<comment type="similarity">
    <text evidence="2 12">Belongs to the class-I pyridine nucleotide-disulfide oxidoreductase family.</text>
</comment>
<evidence type="ECO:0000313" key="17">
    <source>
        <dbReference type="Proteomes" id="UP000653305"/>
    </source>
</evidence>
<dbReference type="Pfam" id="PF02852">
    <property type="entry name" value="Pyr_redox_dim"/>
    <property type="match status" value="1"/>
</dbReference>
<dbReference type="Pfam" id="PF07992">
    <property type="entry name" value="Pyr_redox_2"/>
    <property type="match status" value="1"/>
</dbReference>
<evidence type="ECO:0000256" key="5">
    <source>
        <dbReference type="ARBA" id="ARBA00022630"/>
    </source>
</evidence>
<gene>
    <name evidence="16" type="ORF">PHJA_000881500</name>
</gene>
<protein>
    <recommendedName>
        <fullName evidence="4">glutathione-disulfide reductase</fullName>
        <ecNumber evidence="4">1.8.1.7</ecNumber>
    </recommendedName>
</protein>
<accession>A0A830BQZ5</accession>
<dbReference type="PROSITE" id="PS00076">
    <property type="entry name" value="PYRIDINE_REDOX_1"/>
    <property type="match status" value="1"/>
</dbReference>
<keyword evidence="5 12" id="KW-0285">Flavoprotein</keyword>
<dbReference type="PANTHER" id="PTHR42737">
    <property type="entry name" value="GLUTATHIONE REDUCTASE"/>
    <property type="match status" value="1"/>
</dbReference>
<evidence type="ECO:0000256" key="4">
    <source>
        <dbReference type="ARBA" id="ARBA00012607"/>
    </source>
</evidence>
<dbReference type="GO" id="GO:0034599">
    <property type="term" value="P:cellular response to oxidative stress"/>
    <property type="evidence" value="ECO:0007669"/>
    <property type="project" value="TreeGrafter"/>
</dbReference>
<dbReference type="GO" id="GO:0005739">
    <property type="term" value="C:mitochondrion"/>
    <property type="evidence" value="ECO:0007669"/>
    <property type="project" value="TreeGrafter"/>
</dbReference>
<keyword evidence="17" id="KW-1185">Reference proteome</keyword>
<evidence type="ECO:0000256" key="7">
    <source>
        <dbReference type="ARBA" id="ARBA00022857"/>
    </source>
</evidence>
<dbReference type="InterPro" id="IPR023753">
    <property type="entry name" value="FAD/NAD-binding_dom"/>
</dbReference>
<dbReference type="InterPro" id="IPR016156">
    <property type="entry name" value="FAD/NAD-linked_Rdtase_dimer_sf"/>
</dbReference>
<sequence length="729" mass="80052">MAATSLSTPRSLTSPTFQTLRSYKFPTTFLSFSRYAKSLTSRHFFRSASSPHRSRRLTTAIRAEFSNGTEPPHQYDYDLFTVGAGSGGVRASRFAANFGAKVAVCELPFATILSDSTGGVGGTCVLRGCVPKKLLVYASKFSHEFEESGGFGWNYETEPKHDWSTLIANKNAELQRLTGIYKNILSNAGVELIEGRGKIVDPHKVDVDGKIYSAKNILISVGGRPFIPDIPGSEYAIDSDAALDLSSKPEKIAIVGGGYIAVEFAGIFNGLMSDVHVFIRQKKVLREQMSLRGIEFHSEETPQAITKSSDGLLSLKTNKGTIDGFSHVMFATGRIPNTKNLGLESVGVKMSKSGAIEVDEYSQTSVPSIWAVGDVTNRINLTPVALMEGGALAKTMFANEPTKPDYSHLSVKSVLLKSRPLKATLSGRPDRVFMKLIVCSKTNKVIGLHVCGDDSPEIVQGFAVALKAGLTKADFDTTIGIHPTAAEELVTMRTPTRKIRSNPSESGTSLTFRVAVYGERRVMIFSLQIESDSQWDMELNLMHSLPKFGHWLDPELEFDREVYPLGLLPNAGVVVGVCQRMSFSACTEFPCFGPSPQAQTILYCLLRHLLQRDKREEALRLANLSAEKPHFSHCLEWLLFTVFDADISGNMEPDLTFRISIEQNKNGTDLESLFKIGAVGTVVYKTFKQTYDNVEGGHRAVEFNCFTGTKTKENKNGGSIGRVHDENFI</sequence>
<dbReference type="Proteomes" id="UP000653305">
    <property type="component" value="Unassembled WGS sequence"/>
</dbReference>
<comment type="catalytic activity">
    <reaction evidence="11">
        <text>2 glutathione + NADP(+) = glutathione disulfide + NADPH + H(+)</text>
        <dbReference type="Rhea" id="RHEA:11740"/>
        <dbReference type="ChEBI" id="CHEBI:15378"/>
        <dbReference type="ChEBI" id="CHEBI:57783"/>
        <dbReference type="ChEBI" id="CHEBI:57925"/>
        <dbReference type="ChEBI" id="CHEBI:58297"/>
        <dbReference type="ChEBI" id="CHEBI:58349"/>
        <dbReference type="EC" id="1.8.1.7"/>
    </reaction>
</comment>
<dbReference type="EMBL" id="BMAC01000142">
    <property type="protein sequence ID" value="GFP87378.1"/>
    <property type="molecule type" value="Genomic_DNA"/>
</dbReference>
<evidence type="ECO:0000313" key="16">
    <source>
        <dbReference type="EMBL" id="GFP87378.1"/>
    </source>
</evidence>
<dbReference type="InterPro" id="IPR009771">
    <property type="entry name" value="RIC1_C"/>
</dbReference>
<dbReference type="AlphaFoldDB" id="A0A830BQZ5"/>
<proteinExistence type="inferred from homology"/>
<dbReference type="InterPro" id="IPR012999">
    <property type="entry name" value="Pyr_OxRdtase_I_AS"/>
</dbReference>
<dbReference type="GO" id="GO:0004362">
    <property type="term" value="F:glutathione-disulfide reductase (NADPH) activity"/>
    <property type="evidence" value="ECO:0007669"/>
    <property type="project" value="UniProtKB-EC"/>
</dbReference>
<evidence type="ECO:0000256" key="8">
    <source>
        <dbReference type="ARBA" id="ARBA00023002"/>
    </source>
</evidence>
<dbReference type="SUPFAM" id="SSF51905">
    <property type="entry name" value="FAD/NAD(P)-binding domain"/>
    <property type="match status" value="1"/>
</dbReference>
<evidence type="ECO:0000256" key="12">
    <source>
        <dbReference type="RuleBase" id="RU003691"/>
    </source>
</evidence>
<comment type="caution">
    <text evidence="16">The sequence shown here is derived from an EMBL/GenBank/DDBJ whole genome shotgun (WGS) entry which is preliminary data.</text>
</comment>
<name>A0A830BQZ5_9LAMI</name>
<dbReference type="InterPro" id="IPR004099">
    <property type="entry name" value="Pyr_nucl-diS_OxRdtase_dimer"/>
</dbReference>
<evidence type="ECO:0000256" key="9">
    <source>
        <dbReference type="ARBA" id="ARBA00023157"/>
    </source>
</evidence>
<evidence type="ECO:0000259" key="15">
    <source>
        <dbReference type="Pfam" id="PF07992"/>
    </source>
</evidence>
<comment type="cofactor">
    <cofactor evidence="1">
        <name>FAD</name>
        <dbReference type="ChEBI" id="CHEBI:57692"/>
    </cofactor>
</comment>
<comment type="subunit">
    <text evidence="3">Homodimer.</text>
</comment>
<evidence type="ECO:0000256" key="2">
    <source>
        <dbReference type="ARBA" id="ARBA00007532"/>
    </source>
</evidence>
<dbReference type="SUPFAM" id="SSF55424">
    <property type="entry name" value="FAD/NAD-linked reductases, dimerisation (C-terminal) domain"/>
    <property type="match status" value="1"/>
</dbReference>
<feature type="domain" description="FAD/NAD(P)-binding" evidence="15">
    <location>
        <begin position="78"/>
        <end position="389"/>
    </location>
</feature>
<keyword evidence="10 12" id="KW-0676">Redox-active center</keyword>
<dbReference type="Pfam" id="PF07064">
    <property type="entry name" value="RIC1"/>
    <property type="match status" value="1"/>
</dbReference>
<reference evidence="16" key="1">
    <citation type="submission" date="2020-07" db="EMBL/GenBank/DDBJ databases">
        <title>Ethylene signaling mediates host invasion by parasitic plants.</title>
        <authorList>
            <person name="Yoshida S."/>
        </authorList>
    </citation>
    <scope>NUCLEOTIDE SEQUENCE</scope>
    <source>
        <strain evidence="16">Okayama</strain>
    </source>
</reference>
<evidence type="ECO:0000256" key="6">
    <source>
        <dbReference type="ARBA" id="ARBA00022827"/>
    </source>
</evidence>
<dbReference type="PRINTS" id="PR00368">
    <property type="entry name" value="FADPNR"/>
</dbReference>
<evidence type="ECO:0000259" key="14">
    <source>
        <dbReference type="Pfam" id="PF07064"/>
    </source>
</evidence>
<evidence type="ECO:0000256" key="3">
    <source>
        <dbReference type="ARBA" id="ARBA00011738"/>
    </source>
</evidence>
<evidence type="ECO:0000256" key="10">
    <source>
        <dbReference type="ARBA" id="ARBA00023284"/>
    </source>
</evidence>
<dbReference type="InterPro" id="IPR046952">
    <property type="entry name" value="GSHR/TRXR-like"/>
</dbReference>
<keyword evidence="7" id="KW-0521">NADP</keyword>
<dbReference type="GO" id="GO:0006749">
    <property type="term" value="P:glutathione metabolic process"/>
    <property type="evidence" value="ECO:0007669"/>
    <property type="project" value="TreeGrafter"/>
</dbReference>
<feature type="domain" description="RIC1 C-terminal alpha solenoid region" evidence="14">
    <location>
        <begin position="604"/>
        <end position="650"/>
    </location>
</feature>
<dbReference type="Gene3D" id="3.30.390.30">
    <property type="match status" value="1"/>
</dbReference>
<dbReference type="GO" id="GO:0045454">
    <property type="term" value="P:cell redox homeostasis"/>
    <property type="evidence" value="ECO:0007669"/>
    <property type="project" value="InterPro"/>
</dbReference>
<evidence type="ECO:0000256" key="11">
    <source>
        <dbReference type="ARBA" id="ARBA00049142"/>
    </source>
</evidence>
<evidence type="ECO:0000256" key="1">
    <source>
        <dbReference type="ARBA" id="ARBA00001974"/>
    </source>
</evidence>
<dbReference type="GO" id="GO:0050660">
    <property type="term" value="F:flavin adenine dinucleotide binding"/>
    <property type="evidence" value="ECO:0007669"/>
    <property type="project" value="InterPro"/>
</dbReference>
<dbReference type="FunFam" id="3.50.50.60:FF:000051">
    <property type="entry name" value="Glutathione reductase"/>
    <property type="match status" value="1"/>
</dbReference>
<dbReference type="EC" id="1.8.1.7" evidence="4"/>
<evidence type="ECO:0000259" key="13">
    <source>
        <dbReference type="Pfam" id="PF02852"/>
    </source>
</evidence>
<feature type="domain" description="Pyridine nucleotide-disulphide oxidoreductase dimerisation" evidence="13">
    <location>
        <begin position="413"/>
        <end position="492"/>
    </location>
</feature>
<dbReference type="PANTHER" id="PTHR42737:SF9">
    <property type="entry name" value="GLUTATHIONE REDUCTASE"/>
    <property type="match status" value="1"/>
</dbReference>
<dbReference type="PRINTS" id="PR00411">
    <property type="entry name" value="PNDRDTASEI"/>
</dbReference>
<dbReference type="OrthoDB" id="5956163at2759"/>